<accession>A0AAU9VX01</accession>
<evidence type="ECO:0000313" key="3">
    <source>
        <dbReference type="EMBL" id="CAH3038097.1"/>
    </source>
</evidence>
<comment type="caution">
    <text evidence="3">The sequence shown here is derived from an EMBL/GenBank/DDBJ whole genome shotgun (WGS) entry which is preliminary data.</text>
</comment>
<dbReference type="AlphaFoldDB" id="A0AAU9VX01"/>
<keyword evidence="1" id="KW-0175">Coiled coil</keyword>
<dbReference type="PANTHER" id="PTHR23157:SF24">
    <property type="entry name" value="GOLGIN SUBFAMILY A MEMBER 1"/>
    <property type="match status" value="1"/>
</dbReference>
<dbReference type="Proteomes" id="UP001159428">
    <property type="component" value="Unassembled WGS sequence"/>
</dbReference>
<dbReference type="EMBL" id="CALNXJ010000004">
    <property type="protein sequence ID" value="CAH3038097.1"/>
    <property type="molecule type" value="Genomic_DNA"/>
</dbReference>
<protein>
    <recommendedName>
        <fullName evidence="5">Golgin subfamily A member 1</fullName>
    </recommendedName>
</protein>
<evidence type="ECO:0000256" key="2">
    <source>
        <dbReference type="SAM" id="MobiDB-lite"/>
    </source>
</evidence>
<evidence type="ECO:0000256" key="1">
    <source>
        <dbReference type="SAM" id="Coils"/>
    </source>
</evidence>
<sequence>MFAKLKQKIAEEESTSDSSRSLPSSPSVRRAKVNGWTENKWERRRLSNASSLYESRESLLSESSTVSSGLNVSRHASFTSRSAATPVGTPIEPPGFSVNSRSSKEEILHLLAKKGDQVSKLEAKIADMASLLREQTRVKESLEGALEKQKEEHSMRLRSMNIEFEEKSRKMKNEFEKTLDEKNQQIEDLDKSYLEQKGELASLQERLDDLARERTKFESRDKQQQARVTSLEKEKTSLCDELKNTVNELTQKSVQLDRVEKSLRLKDEELANLRQTHALYKNKVSMELEQNEGEIAQLKERVGDLQQRVDDSKLSGNDQVQAIEKEREQLENRLRETRDQLNELRANSNDRTNTLGSLVSTLNERLERKESELTECKRRYDQDYESWKSQNFQLEQELAILKEESLSGKRSSDRQTASLEGQVMRLEAAREKEKSEMQTKLDQLKMIENEYSRQEDAYKQQIADLEEEKEQLQNELLSKAEENRQVSLCLEDAMRETNELKSQIAKFEETLKEKNNLLTCFKESKLDSPSHVVSNLGPEALENLKEELNNTKDRYQNAEEVLKQREKTISELRKAVAEKEELLNRSTTKIRQYEENNRYIGNDRIYSPESRDSHKLITNLRERVKELEEQLQEREMLLLDENELRDLRKDNNRLEKDLEDKDKKIKLLQAKNIELKKAFQRELKMAAPGGEPVQRSPGTPNGDVIVHSDEEKERQDYLEVNFKYLKHVILKYMCSTNKQVIIVFVFDELVRIRAGVQHSRKSRVHIFLRFPIFFSEGVGECDLTGSNQLRVTSQTEFDKKVELFFLLFLHSFCGDRF</sequence>
<feature type="coiled-coil region" evidence="1">
    <location>
        <begin position="132"/>
        <end position="517"/>
    </location>
</feature>
<proteinExistence type="predicted"/>
<dbReference type="Gene3D" id="1.10.287.1490">
    <property type="match status" value="1"/>
</dbReference>
<feature type="compositionally biased region" description="Low complexity" evidence="2">
    <location>
        <begin position="16"/>
        <end position="27"/>
    </location>
</feature>
<reference evidence="3 4" key="1">
    <citation type="submission" date="2022-05" db="EMBL/GenBank/DDBJ databases">
        <authorList>
            <consortium name="Genoscope - CEA"/>
            <person name="William W."/>
        </authorList>
    </citation>
    <scope>NUCLEOTIDE SEQUENCE [LARGE SCALE GENOMIC DNA]</scope>
</reference>
<feature type="region of interest" description="Disordered" evidence="2">
    <location>
        <begin position="80"/>
        <end position="100"/>
    </location>
</feature>
<gene>
    <name evidence="3" type="ORF">PMEA_00021523</name>
</gene>
<feature type="region of interest" description="Disordered" evidence="2">
    <location>
        <begin position="1"/>
        <end position="34"/>
    </location>
</feature>
<keyword evidence="4" id="KW-1185">Reference proteome</keyword>
<name>A0AAU9VX01_9CNID</name>
<organism evidence="3 4">
    <name type="scientific">Pocillopora meandrina</name>
    <dbReference type="NCBI Taxonomy" id="46732"/>
    <lineage>
        <taxon>Eukaryota</taxon>
        <taxon>Metazoa</taxon>
        <taxon>Cnidaria</taxon>
        <taxon>Anthozoa</taxon>
        <taxon>Hexacorallia</taxon>
        <taxon>Scleractinia</taxon>
        <taxon>Astrocoeniina</taxon>
        <taxon>Pocilloporidae</taxon>
        <taxon>Pocillopora</taxon>
    </lineage>
</organism>
<feature type="coiled-coil region" evidence="1">
    <location>
        <begin position="541"/>
        <end position="678"/>
    </location>
</feature>
<dbReference type="InterPro" id="IPR051952">
    <property type="entry name" value="Golgi-autophagy_related"/>
</dbReference>
<dbReference type="PANTHER" id="PTHR23157">
    <property type="entry name" value="GRIP AND COILED-COIL DOMAIN-CONTAINING PROTEIN 1"/>
    <property type="match status" value="1"/>
</dbReference>
<evidence type="ECO:0008006" key="5">
    <source>
        <dbReference type="Google" id="ProtNLM"/>
    </source>
</evidence>
<dbReference type="GO" id="GO:0005794">
    <property type="term" value="C:Golgi apparatus"/>
    <property type="evidence" value="ECO:0007669"/>
    <property type="project" value="TreeGrafter"/>
</dbReference>
<evidence type="ECO:0000313" key="4">
    <source>
        <dbReference type="Proteomes" id="UP001159428"/>
    </source>
</evidence>